<evidence type="ECO:0000313" key="1">
    <source>
        <dbReference type="EMBL" id="PFH01533.1"/>
    </source>
</evidence>
<comment type="caution">
    <text evidence="1">The sequence shown here is derived from an EMBL/GenBank/DDBJ whole genome shotgun (WGS) entry which is preliminary data.</text>
</comment>
<name>A0AB36TCE9_ACETH</name>
<evidence type="ECO:0000313" key="2">
    <source>
        <dbReference type="Proteomes" id="UP000223596"/>
    </source>
</evidence>
<gene>
    <name evidence="1" type="ORF">M972_11267</name>
</gene>
<dbReference type="EMBL" id="PDBW01000001">
    <property type="protein sequence ID" value="PFH01533.1"/>
    <property type="molecule type" value="Genomic_DNA"/>
</dbReference>
<organism evidence="1 2">
    <name type="scientific">Acetivibrio thermocellus AD2</name>
    <dbReference type="NCBI Taxonomy" id="1138384"/>
    <lineage>
        <taxon>Bacteria</taxon>
        <taxon>Bacillati</taxon>
        <taxon>Bacillota</taxon>
        <taxon>Clostridia</taxon>
        <taxon>Eubacteriales</taxon>
        <taxon>Oscillospiraceae</taxon>
        <taxon>Acetivibrio</taxon>
    </lineage>
</organism>
<protein>
    <submittedName>
        <fullName evidence="1">Uncharacterized protein</fullName>
    </submittedName>
</protein>
<dbReference type="AlphaFoldDB" id="A0AB36TCE9"/>
<reference evidence="1 2" key="1">
    <citation type="submission" date="2017-09" db="EMBL/GenBank/DDBJ databases">
        <title>Evaluation of Pacific Biosciences Sequencing Technology to Finishing C. thermocellum Genome Sequences.</title>
        <authorList>
            <person name="Brown S."/>
        </authorList>
    </citation>
    <scope>NUCLEOTIDE SEQUENCE [LARGE SCALE GENOMIC DNA]</scope>
    <source>
        <strain evidence="1 2">AD2</strain>
    </source>
</reference>
<sequence>MDITNSVNDGRIIIIPEKIYNITVGMERDI</sequence>
<accession>A0AB36TCE9</accession>
<dbReference type="Proteomes" id="UP000223596">
    <property type="component" value="Unassembled WGS sequence"/>
</dbReference>
<proteinExistence type="predicted"/>